<dbReference type="PANTHER" id="PTHR33307">
    <property type="entry name" value="ALPHA-RHAMNOSIDASE (EUROFUNG)"/>
    <property type="match status" value="1"/>
</dbReference>
<feature type="domain" description="Alpha-L-rhamnosidase C-terminal" evidence="5">
    <location>
        <begin position="219"/>
        <end position="279"/>
    </location>
</feature>
<dbReference type="InterPro" id="IPR008928">
    <property type="entry name" value="6-hairpin_glycosidase_sf"/>
</dbReference>
<dbReference type="InterPro" id="IPR035396">
    <property type="entry name" value="Bac_rhamnosid6H"/>
</dbReference>
<evidence type="ECO:0000256" key="3">
    <source>
        <dbReference type="ARBA" id="ARBA00022801"/>
    </source>
</evidence>
<organism evidence="6 8">
    <name type="scientific">Rotaria sordida</name>
    <dbReference type="NCBI Taxonomy" id="392033"/>
    <lineage>
        <taxon>Eukaryota</taxon>
        <taxon>Metazoa</taxon>
        <taxon>Spiralia</taxon>
        <taxon>Gnathifera</taxon>
        <taxon>Rotifera</taxon>
        <taxon>Eurotatoria</taxon>
        <taxon>Bdelloidea</taxon>
        <taxon>Philodinida</taxon>
        <taxon>Philodinidae</taxon>
        <taxon>Rotaria</taxon>
    </lineage>
</organism>
<dbReference type="InterPro" id="IPR035398">
    <property type="entry name" value="Bac_rhamnosid_C"/>
</dbReference>
<sequence>MVSWVDYLTSKAKNNIVSYGLGDWFAIDQSTPVGVTGTYGYWMSVNGLATIAYALNKIADAKKYSDLASNISSAFHTTYFNATAHSYATGSQAADVFALEMGAVPITEQQNVLQHLINDIRQRGNHTSAGEVSLPSWFRVLSFHGYDDVVYDFLSRTDSPSYGYAIIHGATSLTEDWDGPAPARGQPLTSQNHFMFGAVDEWLMRSLAGIQQVANSIDYRILDIKPAIVGNITYVETTYRTTRGWIETQWNRAGTAFTLKVILPYGSIAHVYVPGTDATSDYETLIHIRKTKAMTIFKIGSGSYTFKSVIGVNTKRN</sequence>
<keyword evidence="3" id="KW-0378">Hydrolase</keyword>
<protein>
    <recommendedName>
        <fullName evidence="2">alpha-L-rhamnosidase</fullName>
        <ecNumber evidence="2">3.2.1.40</ecNumber>
    </recommendedName>
</protein>
<evidence type="ECO:0000313" key="7">
    <source>
        <dbReference type="EMBL" id="CAF3724009.1"/>
    </source>
</evidence>
<dbReference type="PANTHER" id="PTHR33307:SF11">
    <property type="entry name" value="ALPHA-L-RHAMNOSIDASE"/>
    <property type="match status" value="1"/>
</dbReference>
<feature type="domain" description="Alpha-L-rhamnosidase six-hairpin glycosidase" evidence="4">
    <location>
        <begin position="1"/>
        <end position="206"/>
    </location>
</feature>
<comment type="caution">
    <text evidence="6">The sequence shown here is derived from an EMBL/GenBank/DDBJ whole genome shotgun (WGS) entry which is preliminary data.</text>
</comment>
<evidence type="ECO:0000313" key="8">
    <source>
        <dbReference type="Proteomes" id="UP000663889"/>
    </source>
</evidence>
<dbReference type="EMBL" id="CAJNOU010001356">
    <property type="protein sequence ID" value="CAF1191854.1"/>
    <property type="molecule type" value="Genomic_DNA"/>
</dbReference>
<proteinExistence type="predicted"/>
<dbReference type="AlphaFoldDB" id="A0A814VRC8"/>
<dbReference type="Gene3D" id="1.50.10.10">
    <property type="match status" value="1"/>
</dbReference>
<dbReference type="EC" id="3.2.1.40" evidence="2"/>
<comment type="catalytic activity">
    <reaction evidence="1">
        <text>Hydrolysis of terminal non-reducing alpha-L-rhamnose residues in alpha-L-rhamnosides.</text>
        <dbReference type="EC" id="3.2.1.40"/>
    </reaction>
</comment>
<dbReference type="Pfam" id="PF17389">
    <property type="entry name" value="Bac_rhamnosid6H"/>
    <property type="match status" value="1"/>
</dbReference>
<dbReference type="InterPro" id="IPR012341">
    <property type="entry name" value="6hp_glycosidase-like_sf"/>
</dbReference>
<dbReference type="EMBL" id="CAJOBE010001206">
    <property type="protein sequence ID" value="CAF3724009.1"/>
    <property type="molecule type" value="Genomic_DNA"/>
</dbReference>
<evidence type="ECO:0000256" key="1">
    <source>
        <dbReference type="ARBA" id="ARBA00001445"/>
    </source>
</evidence>
<name>A0A814VRC8_9BILA</name>
<dbReference type="GO" id="GO:0030596">
    <property type="term" value="F:alpha-L-rhamnosidase activity"/>
    <property type="evidence" value="ECO:0007669"/>
    <property type="project" value="UniProtKB-EC"/>
</dbReference>
<gene>
    <name evidence="7" type="ORF">FNK824_LOCUS10654</name>
    <name evidence="6" type="ORF">SEV965_LOCUS20640</name>
</gene>
<accession>A0A814VRC8</accession>
<dbReference type="Proteomes" id="UP000663889">
    <property type="component" value="Unassembled WGS sequence"/>
</dbReference>
<reference evidence="6" key="1">
    <citation type="submission" date="2021-02" db="EMBL/GenBank/DDBJ databases">
        <authorList>
            <person name="Nowell W R."/>
        </authorList>
    </citation>
    <scope>NUCLEOTIDE SEQUENCE</scope>
</reference>
<dbReference type="Pfam" id="PF17390">
    <property type="entry name" value="Bac_rhamnosid_C"/>
    <property type="match status" value="1"/>
</dbReference>
<evidence type="ECO:0000256" key="2">
    <source>
        <dbReference type="ARBA" id="ARBA00012652"/>
    </source>
</evidence>
<dbReference type="InterPro" id="IPR016007">
    <property type="entry name" value="Alpha_rhamnosid"/>
</dbReference>
<evidence type="ECO:0000313" key="6">
    <source>
        <dbReference type="EMBL" id="CAF1191854.1"/>
    </source>
</evidence>
<evidence type="ECO:0000259" key="5">
    <source>
        <dbReference type="Pfam" id="PF17390"/>
    </source>
</evidence>
<dbReference type="Gene3D" id="2.60.420.10">
    <property type="entry name" value="Maltose phosphorylase, domain 3"/>
    <property type="match status" value="1"/>
</dbReference>
<dbReference type="Proteomes" id="UP000663874">
    <property type="component" value="Unassembled WGS sequence"/>
</dbReference>
<dbReference type="SUPFAM" id="SSF48208">
    <property type="entry name" value="Six-hairpin glycosidases"/>
    <property type="match status" value="1"/>
</dbReference>
<evidence type="ECO:0000259" key="4">
    <source>
        <dbReference type="Pfam" id="PF17389"/>
    </source>
</evidence>
<dbReference type="GO" id="GO:0005975">
    <property type="term" value="P:carbohydrate metabolic process"/>
    <property type="evidence" value="ECO:0007669"/>
    <property type="project" value="InterPro"/>
</dbReference>